<dbReference type="InterPro" id="IPR018046">
    <property type="entry name" value="Pili_assmbl_chaperone_CS"/>
</dbReference>
<feature type="domain" description="Pili assembly chaperone C-terminal" evidence="9">
    <location>
        <begin position="197"/>
        <end position="256"/>
    </location>
</feature>
<dbReference type="InterPro" id="IPR036316">
    <property type="entry name" value="Pili_assmbl_chap_C_dom_sf"/>
</dbReference>
<evidence type="ECO:0000256" key="1">
    <source>
        <dbReference type="ARBA" id="ARBA00004418"/>
    </source>
</evidence>
<dbReference type="AlphaFoldDB" id="A0A3S4X4Y4"/>
<keyword evidence="6 7" id="KW-0143">Chaperone</keyword>
<keyword evidence="3" id="KW-1029">Fimbrium biogenesis</keyword>
<organism evidence="10 11">
    <name type="scientific">Serratia rubidaea</name>
    <name type="common">Serratia marinorubra</name>
    <dbReference type="NCBI Taxonomy" id="61652"/>
    <lineage>
        <taxon>Bacteria</taxon>
        <taxon>Pseudomonadati</taxon>
        <taxon>Pseudomonadota</taxon>
        <taxon>Gammaproteobacteria</taxon>
        <taxon>Enterobacterales</taxon>
        <taxon>Yersiniaceae</taxon>
        <taxon>Serratia</taxon>
    </lineage>
</organism>
<dbReference type="InterPro" id="IPR050643">
    <property type="entry name" value="Periplasmic_pilus_chap"/>
</dbReference>
<dbReference type="PRINTS" id="PR00969">
    <property type="entry name" value="CHAPERONPILI"/>
</dbReference>
<name>A0A3S4X4Y4_SERRU</name>
<keyword evidence="5" id="KW-0574">Periplasm</keyword>
<dbReference type="PROSITE" id="PS00635">
    <property type="entry name" value="PILI_CHAPERONE"/>
    <property type="match status" value="1"/>
</dbReference>
<dbReference type="GO" id="GO:0030288">
    <property type="term" value="C:outer membrane-bounded periplasmic space"/>
    <property type="evidence" value="ECO:0007669"/>
    <property type="project" value="InterPro"/>
</dbReference>
<proteinExistence type="inferred from homology"/>
<dbReference type="InterPro" id="IPR016147">
    <property type="entry name" value="Pili_assmbl_chaperone_N"/>
</dbReference>
<comment type="subcellular location">
    <subcellularLocation>
        <location evidence="1 7">Periplasm</location>
    </subcellularLocation>
</comment>
<comment type="similarity">
    <text evidence="2 7">Belongs to the periplasmic pilus chaperone family.</text>
</comment>
<evidence type="ECO:0000313" key="11">
    <source>
        <dbReference type="Proteomes" id="UP000281904"/>
    </source>
</evidence>
<dbReference type="InterPro" id="IPR008962">
    <property type="entry name" value="PapD-like_sf"/>
</dbReference>
<dbReference type="Proteomes" id="UP000281904">
    <property type="component" value="Chromosome"/>
</dbReference>
<dbReference type="SUPFAM" id="SSF49584">
    <property type="entry name" value="Periplasmic chaperone C-domain"/>
    <property type="match status" value="1"/>
</dbReference>
<dbReference type="PANTHER" id="PTHR30251">
    <property type="entry name" value="PILUS ASSEMBLY CHAPERONE"/>
    <property type="match status" value="1"/>
</dbReference>
<sequence length="276" mass="29483">MSAASSSSTETEAAQAGNEHMYKRAPSLMQQRSAGGALLSAVLLAAMVTPGAQAAIALDRTRVIFDGGQKSVSLNVSNQNKQLPYLAQGWIEDEQGNKIQSPLTVLPPVQRIEPGKPSQVKIQALPAAKLLPQDRETVYYFNLREIPPKSTKPNTLQIALQTRIKLFYRPAAIAIDTTAAPPQEQLTLSRQGERYIVNNPTPYYVTLVDAGSGKGAGVKAFEPMMIPPKSNQPLTVGAGAVGNNPVLTYVNDYGGRPQLSFSCHGGNCAVVAEKGK</sequence>
<dbReference type="Pfam" id="PF02753">
    <property type="entry name" value="PapD_C"/>
    <property type="match status" value="1"/>
</dbReference>
<dbReference type="SUPFAM" id="SSF49354">
    <property type="entry name" value="PapD-like"/>
    <property type="match status" value="1"/>
</dbReference>
<dbReference type="GO" id="GO:0071555">
    <property type="term" value="P:cell wall organization"/>
    <property type="evidence" value="ECO:0007669"/>
    <property type="project" value="InterPro"/>
</dbReference>
<accession>A0A3S4X4Y4</accession>
<evidence type="ECO:0000256" key="5">
    <source>
        <dbReference type="ARBA" id="ARBA00022764"/>
    </source>
</evidence>
<evidence type="ECO:0000256" key="4">
    <source>
        <dbReference type="ARBA" id="ARBA00022729"/>
    </source>
</evidence>
<evidence type="ECO:0000313" key="10">
    <source>
        <dbReference type="EMBL" id="VEI65637.1"/>
    </source>
</evidence>
<evidence type="ECO:0000259" key="8">
    <source>
        <dbReference type="Pfam" id="PF00345"/>
    </source>
</evidence>
<dbReference type="PANTHER" id="PTHR30251:SF6">
    <property type="entry name" value="FIMBRIAL CHAPERONE YFCS-RELATED"/>
    <property type="match status" value="1"/>
</dbReference>
<evidence type="ECO:0000259" key="9">
    <source>
        <dbReference type="Pfam" id="PF02753"/>
    </source>
</evidence>
<dbReference type="Pfam" id="PF00345">
    <property type="entry name" value="PapD_N"/>
    <property type="match status" value="1"/>
</dbReference>
<dbReference type="InterPro" id="IPR013783">
    <property type="entry name" value="Ig-like_fold"/>
</dbReference>
<reference evidence="10 11" key="1">
    <citation type="submission" date="2018-12" db="EMBL/GenBank/DDBJ databases">
        <authorList>
            <consortium name="Pathogen Informatics"/>
        </authorList>
    </citation>
    <scope>NUCLEOTIDE SEQUENCE [LARGE SCALE GENOMIC DNA]</scope>
    <source>
        <strain evidence="10 11">NCTC10036</strain>
    </source>
</reference>
<evidence type="ECO:0000256" key="2">
    <source>
        <dbReference type="ARBA" id="ARBA00007399"/>
    </source>
</evidence>
<dbReference type="InterPro" id="IPR016148">
    <property type="entry name" value="Pili_assmbl_chaperone_C"/>
</dbReference>
<dbReference type="InterPro" id="IPR001829">
    <property type="entry name" value="Pili_assmbl_chaperone_bac"/>
</dbReference>
<dbReference type="FunFam" id="2.60.40.10:FF:000458">
    <property type="entry name" value="Molecular chaperone FimC"/>
    <property type="match status" value="1"/>
</dbReference>
<protein>
    <submittedName>
        <fullName evidence="10">Chaperone protein papD</fullName>
    </submittedName>
</protein>
<dbReference type="Gene3D" id="2.60.40.10">
    <property type="entry name" value="Immunoglobulins"/>
    <property type="match status" value="2"/>
</dbReference>
<feature type="domain" description="Pili assembly chaperone N-terminal" evidence="8">
    <location>
        <begin position="56"/>
        <end position="173"/>
    </location>
</feature>
<evidence type="ECO:0000256" key="6">
    <source>
        <dbReference type="ARBA" id="ARBA00023186"/>
    </source>
</evidence>
<keyword evidence="4" id="KW-0732">Signal</keyword>
<evidence type="ECO:0000256" key="3">
    <source>
        <dbReference type="ARBA" id="ARBA00022558"/>
    </source>
</evidence>
<dbReference type="EMBL" id="LR134493">
    <property type="protein sequence ID" value="VEI65637.1"/>
    <property type="molecule type" value="Genomic_DNA"/>
</dbReference>
<evidence type="ECO:0000256" key="7">
    <source>
        <dbReference type="RuleBase" id="RU003918"/>
    </source>
</evidence>
<gene>
    <name evidence="10" type="primary">papD_3</name>
    <name evidence="10" type="ORF">NCTC10036_02370</name>
</gene>